<evidence type="ECO:0000313" key="2">
    <source>
        <dbReference type="EMBL" id="MFO3717902.1"/>
    </source>
</evidence>
<keyword evidence="1" id="KW-0472">Membrane</keyword>
<feature type="transmembrane region" description="Helical" evidence="1">
    <location>
        <begin position="184"/>
        <end position="207"/>
    </location>
</feature>
<feature type="transmembrane region" description="Helical" evidence="1">
    <location>
        <begin position="298"/>
        <end position="318"/>
    </location>
</feature>
<feature type="transmembrane region" description="Helical" evidence="1">
    <location>
        <begin position="113"/>
        <end position="131"/>
    </location>
</feature>
<feature type="transmembrane region" description="Helical" evidence="1">
    <location>
        <begin position="219"/>
        <end position="242"/>
    </location>
</feature>
<feature type="transmembrane region" description="Helical" evidence="1">
    <location>
        <begin position="262"/>
        <end position="286"/>
    </location>
</feature>
<feature type="transmembrane region" description="Helical" evidence="1">
    <location>
        <begin position="140"/>
        <end position="160"/>
    </location>
</feature>
<dbReference type="PANTHER" id="PTHR37814">
    <property type="entry name" value="CONSERVED MEMBRANE PROTEIN"/>
    <property type="match status" value="1"/>
</dbReference>
<evidence type="ECO:0008006" key="4">
    <source>
        <dbReference type="Google" id="ProtNLM"/>
    </source>
</evidence>
<gene>
    <name evidence="2" type="ORF">AB9Q04_06130</name>
</gene>
<feature type="transmembrane region" description="Helical" evidence="1">
    <location>
        <begin position="79"/>
        <end position="101"/>
    </location>
</feature>
<protein>
    <recommendedName>
        <fullName evidence="4">Beta-carotene 15,15'-monooxygenase</fullName>
    </recommendedName>
</protein>
<keyword evidence="3" id="KW-1185">Reference proteome</keyword>
<accession>A0ABW9N1C3</accession>
<dbReference type="RefSeq" id="WP_410024459.1">
    <property type="nucleotide sequence ID" value="NZ_JBGMEG010000012.1"/>
</dbReference>
<dbReference type="EMBL" id="JBGMEG010000012">
    <property type="protein sequence ID" value="MFO3717902.1"/>
    <property type="molecule type" value="Genomic_DNA"/>
</dbReference>
<proteinExistence type="predicted"/>
<keyword evidence="1" id="KW-0812">Transmembrane</keyword>
<dbReference type="InterPro" id="IPR038728">
    <property type="entry name" value="YkvI-like"/>
</dbReference>
<reference evidence="2 3" key="1">
    <citation type="journal article" date="2025" name="Anaerobe">
        <title>Description of Anaerococcus kampingiae sp. nov., Anaerococcus groningensis sp. nov., Anaerococcus martiniensis sp. nov., and Anaerococcus cruorum sp. nov., isolated from human clinical specimens.</title>
        <authorList>
            <person name="Boiten K.E."/>
            <person name="Meijer J."/>
            <person name="van Wezel E.M."/>
            <person name="Veloo A.C.M."/>
        </authorList>
    </citation>
    <scope>NUCLEOTIDE SEQUENCE [LARGE SCALE GENOMIC DNA]</scope>
    <source>
        <strain evidence="2 3">ENR1011</strain>
    </source>
</reference>
<evidence type="ECO:0000313" key="3">
    <source>
        <dbReference type="Proteomes" id="UP001637993"/>
    </source>
</evidence>
<organism evidence="2 3">
    <name type="scientific">Anaerococcus groningensis</name>
    <dbReference type="NCBI Taxonomy" id="3115616"/>
    <lineage>
        <taxon>Bacteria</taxon>
        <taxon>Bacillati</taxon>
        <taxon>Bacillota</taxon>
        <taxon>Tissierellia</taxon>
        <taxon>Tissierellales</taxon>
        <taxon>Peptoniphilaceae</taxon>
        <taxon>Anaerococcus</taxon>
    </lineage>
</organism>
<sequence>MNKKTLTIMLAYVGIVTGAGLASGQELLQYFISLGIPGLIGIGIVGILHTIFGGILLELGSHYLADNHSDVFSNITNKYLSKFIDIAIILTCFIVGFVMIAGAGSNLKQAFDIPTWIGQVLCAGLIILVGFQDFKKVTKIIGSFTPVIIIFALIAGIYTLKNYNPNWSELDTISKSLPSNINNVVLAIFNYYGVCLMTGVSMGLVLGGEELNPIQAGKGGLLGGAIAGLLGILISLTLFIRVDEVGNLDIPMLYVISDISPILGFFMAVLIFAMVFNTAISLFYALARRFSKGDQKRLKIILVIITLAGFVLSFAGFKKLVADLYPIIGYVGMIVMVLLLVNWFKEKDDIEKDKGERKDIKHYISKKIDDDKEFTDKDQDKLKELLDNAPVNNDEIKRIIKDELEK</sequence>
<dbReference type="Proteomes" id="UP001637993">
    <property type="component" value="Unassembled WGS sequence"/>
</dbReference>
<comment type="caution">
    <text evidence="2">The sequence shown here is derived from an EMBL/GenBank/DDBJ whole genome shotgun (WGS) entry which is preliminary data.</text>
</comment>
<keyword evidence="1" id="KW-1133">Transmembrane helix</keyword>
<feature type="transmembrane region" description="Helical" evidence="1">
    <location>
        <begin position="324"/>
        <end position="344"/>
    </location>
</feature>
<name>A0ABW9N1C3_9FIRM</name>
<feature type="transmembrane region" description="Helical" evidence="1">
    <location>
        <begin position="34"/>
        <end position="59"/>
    </location>
</feature>
<evidence type="ECO:0000256" key="1">
    <source>
        <dbReference type="SAM" id="Phobius"/>
    </source>
</evidence>
<dbReference type="PANTHER" id="PTHR37814:SF1">
    <property type="entry name" value="MEMBRANE PROTEIN"/>
    <property type="match status" value="1"/>
</dbReference>